<dbReference type="PANTHER" id="PTHR33398">
    <property type="entry name" value="30S RIBOSOMAL PROTEIN S20"/>
    <property type="match status" value="1"/>
</dbReference>
<dbReference type="FunFam" id="1.20.58.110:FF:000001">
    <property type="entry name" value="30S ribosomal protein S20"/>
    <property type="match status" value="1"/>
</dbReference>
<evidence type="ECO:0000313" key="8">
    <source>
        <dbReference type="EMBL" id="EQD63348.1"/>
    </source>
</evidence>
<dbReference type="GO" id="GO:0005829">
    <property type="term" value="C:cytosol"/>
    <property type="evidence" value="ECO:0007669"/>
    <property type="project" value="TreeGrafter"/>
</dbReference>
<dbReference type="GO" id="GO:0006412">
    <property type="term" value="P:translation"/>
    <property type="evidence" value="ECO:0007669"/>
    <property type="project" value="InterPro"/>
</dbReference>
<keyword evidence="3" id="KW-0699">rRNA-binding</keyword>
<evidence type="ECO:0000256" key="7">
    <source>
        <dbReference type="SAM" id="MobiDB-lite"/>
    </source>
</evidence>
<sequence>AIDRSGWLQHNFALFHYTRVWSHPLANIKSAKKRARQSEQRRMRNVSARSMVRTAIKKVVTAIEAKDKAAAVAAYAAAEPVMDRHASRGLIHKNKANRHKSRLTAHIKALG</sequence>
<reference evidence="8" key="2">
    <citation type="journal article" date="2014" name="ISME J.">
        <title>Microbial stratification in low pH oxic and suboxic macroscopic growths along an acid mine drainage.</title>
        <authorList>
            <person name="Mendez-Garcia C."/>
            <person name="Mesa V."/>
            <person name="Sprenger R.R."/>
            <person name="Richter M."/>
            <person name="Diez M.S."/>
            <person name="Solano J."/>
            <person name="Bargiela R."/>
            <person name="Golyshina O.V."/>
            <person name="Manteca A."/>
            <person name="Ramos J.L."/>
            <person name="Gallego J.R."/>
            <person name="Llorente I."/>
            <person name="Martins Dos Santos V.A."/>
            <person name="Jensen O.N."/>
            <person name="Pelaez A.I."/>
            <person name="Sanchez J."/>
            <person name="Ferrer M."/>
        </authorList>
    </citation>
    <scope>NUCLEOTIDE SEQUENCE</scope>
</reference>
<dbReference type="InterPro" id="IPR036510">
    <property type="entry name" value="Ribosomal_bS20_sf"/>
</dbReference>
<dbReference type="GO" id="GO:0015935">
    <property type="term" value="C:small ribosomal subunit"/>
    <property type="evidence" value="ECO:0007669"/>
    <property type="project" value="TreeGrafter"/>
</dbReference>
<reference evidence="8" key="1">
    <citation type="submission" date="2013-08" db="EMBL/GenBank/DDBJ databases">
        <authorList>
            <person name="Mendez C."/>
            <person name="Richter M."/>
            <person name="Ferrer M."/>
            <person name="Sanchez J."/>
        </authorList>
    </citation>
    <scope>NUCLEOTIDE SEQUENCE</scope>
</reference>
<keyword evidence="4" id="KW-0694">RNA-binding</keyword>
<gene>
    <name evidence="8" type="ORF">B2A_02391</name>
</gene>
<comment type="function">
    <text evidence="1">Binds directly to 16S ribosomal RNA.</text>
</comment>
<dbReference type="Gene3D" id="1.20.58.110">
    <property type="entry name" value="Ribosomal protein S20"/>
    <property type="match status" value="1"/>
</dbReference>
<keyword evidence="5 8" id="KW-0689">Ribosomal protein</keyword>
<comment type="caution">
    <text evidence="8">The sequence shown here is derived from an EMBL/GenBank/DDBJ whole genome shotgun (WGS) entry which is preliminary data.</text>
</comment>
<evidence type="ECO:0000256" key="3">
    <source>
        <dbReference type="ARBA" id="ARBA00022730"/>
    </source>
</evidence>
<accession>T1B454</accession>
<evidence type="ECO:0000256" key="4">
    <source>
        <dbReference type="ARBA" id="ARBA00022884"/>
    </source>
</evidence>
<evidence type="ECO:0000256" key="1">
    <source>
        <dbReference type="ARBA" id="ARBA00003134"/>
    </source>
</evidence>
<dbReference type="InterPro" id="IPR002583">
    <property type="entry name" value="Ribosomal_bS20"/>
</dbReference>
<dbReference type="NCBIfam" id="TIGR00029">
    <property type="entry name" value="S20"/>
    <property type="match status" value="1"/>
</dbReference>
<organism evidence="8">
    <name type="scientific">mine drainage metagenome</name>
    <dbReference type="NCBI Taxonomy" id="410659"/>
    <lineage>
        <taxon>unclassified sequences</taxon>
        <taxon>metagenomes</taxon>
        <taxon>ecological metagenomes</taxon>
    </lineage>
</organism>
<keyword evidence="6" id="KW-0687">Ribonucleoprotein</keyword>
<dbReference type="AlphaFoldDB" id="T1B454"/>
<name>T1B454_9ZZZZ</name>
<comment type="similarity">
    <text evidence="2">Belongs to the bacterial ribosomal protein bS20 family.</text>
</comment>
<dbReference type="HAMAP" id="MF_00500">
    <property type="entry name" value="Ribosomal_bS20"/>
    <property type="match status" value="1"/>
</dbReference>
<proteinExistence type="inferred from homology"/>
<feature type="compositionally biased region" description="Basic residues" evidence="7">
    <location>
        <begin position="90"/>
        <end position="105"/>
    </location>
</feature>
<feature type="non-terminal residue" evidence="8">
    <location>
        <position position="1"/>
    </location>
</feature>
<evidence type="ECO:0000256" key="5">
    <source>
        <dbReference type="ARBA" id="ARBA00022980"/>
    </source>
</evidence>
<evidence type="ECO:0000256" key="6">
    <source>
        <dbReference type="ARBA" id="ARBA00023274"/>
    </source>
</evidence>
<dbReference type="EMBL" id="AUZZ01001638">
    <property type="protein sequence ID" value="EQD63348.1"/>
    <property type="molecule type" value="Genomic_DNA"/>
</dbReference>
<dbReference type="GO" id="GO:0003735">
    <property type="term" value="F:structural constituent of ribosome"/>
    <property type="evidence" value="ECO:0007669"/>
    <property type="project" value="InterPro"/>
</dbReference>
<protein>
    <submittedName>
        <fullName evidence="8">Ribosomal protein S20</fullName>
    </submittedName>
</protein>
<dbReference type="SUPFAM" id="SSF46992">
    <property type="entry name" value="Ribosomal protein S20"/>
    <property type="match status" value="1"/>
</dbReference>
<evidence type="ECO:0000256" key="2">
    <source>
        <dbReference type="ARBA" id="ARBA00007634"/>
    </source>
</evidence>
<dbReference type="Pfam" id="PF01649">
    <property type="entry name" value="Ribosomal_S20p"/>
    <property type="match status" value="1"/>
</dbReference>
<dbReference type="GO" id="GO:0070181">
    <property type="term" value="F:small ribosomal subunit rRNA binding"/>
    <property type="evidence" value="ECO:0007669"/>
    <property type="project" value="TreeGrafter"/>
</dbReference>
<dbReference type="PANTHER" id="PTHR33398:SF1">
    <property type="entry name" value="SMALL RIBOSOMAL SUBUNIT PROTEIN BS20C"/>
    <property type="match status" value="1"/>
</dbReference>
<feature type="region of interest" description="Disordered" evidence="7">
    <location>
        <begin position="88"/>
        <end position="111"/>
    </location>
</feature>